<dbReference type="AlphaFoldDB" id="A0A0U0WEN2"/>
<sequence length="239" mass="26441">MTEKGDPLGHRHAHGSNPERRRRTKLPPDPEVRKAIIDAAAKSVRQHGVRGLNLAAVLDEAQLSTRAFYRHFESKDELVAAVFMELTRLEVMRLKEKMAPASCPIEGVAAWIDARLDLAFDESIKAELRQASLEAQSRNTASPEAVAPFYNAILEPLIEHLERGLHLGVFQDIVPATAARSINGVVWAATQRQWAMGLWDRGDVRERALRFCLRGLGVPPDTIEDIVAAPRAYAGSADL</sequence>
<evidence type="ECO:0000313" key="5">
    <source>
        <dbReference type="EMBL" id="CPR13237.1"/>
    </source>
</evidence>
<feature type="compositionally biased region" description="Basic residues" evidence="3">
    <location>
        <begin position="10"/>
        <end position="25"/>
    </location>
</feature>
<evidence type="ECO:0000313" key="6">
    <source>
        <dbReference type="Proteomes" id="UP000198875"/>
    </source>
</evidence>
<evidence type="ECO:0000256" key="2">
    <source>
        <dbReference type="PROSITE-ProRule" id="PRU00335"/>
    </source>
</evidence>
<dbReference type="InterPro" id="IPR001647">
    <property type="entry name" value="HTH_TetR"/>
</dbReference>
<dbReference type="PRINTS" id="PR00455">
    <property type="entry name" value="HTHTETR"/>
</dbReference>
<dbReference type="GO" id="GO:0000976">
    <property type="term" value="F:transcription cis-regulatory region binding"/>
    <property type="evidence" value="ECO:0007669"/>
    <property type="project" value="TreeGrafter"/>
</dbReference>
<accession>A0A0U0WEN2</accession>
<dbReference type="PANTHER" id="PTHR30055">
    <property type="entry name" value="HTH-TYPE TRANSCRIPTIONAL REGULATOR RUTR"/>
    <property type="match status" value="1"/>
</dbReference>
<dbReference type="Pfam" id="PF00440">
    <property type="entry name" value="TetR_N"/>
    <property type="match status" value="1"/>
</dbReference>
<dbReference type="RefSeq" id="WP_085181895.1">
    <property type="nucleotide sequence ID" value="NZ_CSTD01000006.1"/>
</dbReference>
<dbReference type="PROSITE" id="PS50977">
    <property type="entry name" value="HTH_TETR_2"/>
    <property type="match status" value="1"/>
</dbReference>
<proteinExistence type="predicted"/>
<evidence type="ECO:0000256" key="3">
    <source>
        <dbReference type="SAM" id="MobiDB-lite"/>
    </source>
</evidence>
<dbReference type="Gene3D" id="1.10.357.10">
    <property type="entry name" value="Tetracycline Repressor, domain 2"/>
    <property type="match status" value="1"/>
</dbReference>
<reference evidence="5 6" key="1">
    <citation type="submission" date="2015-03" db="EMBL/GenBank/DDBJ databases">
        <authorList>
            <person name="Murphy D."/>
        </authorList>
    </citation>
    <scope>NUCLEOTIDE SEQUENCE [LARGE SCALE GENOMIC DNA]</scope>
    <source>
        <strain evidence="5 6">DSM 44277</strain>
    </source>
</reference>
<feature type="domain" description="HTH tetR-type" evidence="4">
    <location>
        <begin position="30"/>
        <end position="90"/>
    </location>
</feature>
<feature type="DNA-binding region" description="H-T-H motif" evidence="2">
    <location>
        <begin position="53"/>
        <end position="72"/>
    </location>
</feature>
<gene>
    <name evidence="5" type="ORF">BN971_04546</name>
</gene>
<feature type="region of interest" description="Disordered" evidence="3">
    <location>
        <begin position="1"/>
        <end position="30"/>
    </location>
</feature>
<dbReference type="OrthoDB" id="3469831at2"/>
<dbReference type="PANTHER" id="PTHR30055:SF211">
    <property type="entry name" value="TRANSCRIPTIONAL REGULATOR, TETR FAMILY"/>
    <property type="match status" value="1"/>
</dbReference>
<dbReference type="GO" id="GO:0003700">
    <property type="term" value="F:DNA-binding transcription factor activity"/>
    <property type="evidence" value="ECO:0007669"/>
    <property type="project" value="TreeGrafter"/>
</dbReference>
<dbReference type="InterPro" id="IPR036271">
    <property type="entry name" value="Tet_transcr_reg_TetR-rel_C_sf"/>
</dbReference>
<dbReference type="Proteomes" id="UP000198875">
    <property type="component" value="Unassembled WGS sequence"/>
</dbReference>
<organism evidence="5 6">
    <name type="scientific">Mycobacterium bohemicum DSM 44277</name>
    <dbReference type="NCBI Taxonomy" id="1236609"/>
    <lineage>
        <taxon>Bacteria</taxon>
        <taxon>Bacillati</taxon>
        <taxon>Actinomycetota</taxon>
        <taxon>Actinomycetes</taxon>
        <taxon>Mycobacteriales</taxon>
        <taxon>Mycobacteriaceae</taxon>
        <taxon>Mycobacterium</taxon>
    </lineage>
</organism>
<name>A0A0U0WEN2_MYCBE</name>
<keyword evidence="1 2" id="KW-0238">DNA-binding</keyword>
<protein>
    <submittedName>
        <fullName evidence="5">Putative regulatory protein</fullName>
    </submittedName>
</protein>
<evidence type="ECO:0000256" key="1">
    <source>
        <dbReference type="ARBA" id="ARBA00023125"/>
    </source>
</evidence>
<dbReference type="EMBL" id="CSTD01000006">
    <property type="protein sequence ID" value="CPR13237.1"/>
    <property type="molecule type" value="Genomic_DNA"/>
</dbReference>
<dbReference type="InterPro" id="IPR050109">
    <property type="entry name" value="HTH-type_TetR-like_transc_reg"/>
</dbReference>
<evidence type="ECO:0000259" key="4">
    <source>
        <dbReference type="PROSITE" id="PS50977"/>
    </source>
</evidence>
<dbReference type="SUPFAM" id="SSF48498">
    <property type="entry name" value="Tetracyclin repressor-like, C-terminal domain"/>
    <property type="match status" value="1"/>
</dbReference>
<dbReference type="InterPro" id="IPR009057">
    <property type="entry name" value="Homeodomain-like_sf"/>
</dbReference>
<dbReference type="SUPFAM" id="SSF46689">
    <property type="entry name" value="Homeodomain-like"/>
    <property type="match status" value="1"/>
</dbReference>